<dbReference type="SUPFAM" id="SSF52047">
    <property type="entry name" value="RNI-like"/>
    <property type="match status" value="1"/>
</dbReference>
<dbReference type="InterPro" id="IPR036047">
    <property type="entry name" value="F-box-like_dom_sf"/>
</dbReference>
<dbReference type="AlphaFoldDB" id="A0A9N9BH35"/>
<evidence type="ECO:0000259" key="1">
    <source>
        <dbReference type="Pfam" id="PF12937"/>
    </source>
</evidence>
<comment type="caution">
    <text evidence="2">The sequence shown here is derived from an EMBL/GenBank/DDBJ whole genome shotgun (WGS) entry which is preliminary data.</text>
</comment>
<proteinExistence type="predicted"/>
<dbReference type="InterPro" id="IPR001810">
    <property type="entry name" value="F-box_dom"/>
</dbReference>
<dbReference type="Gene3D" id="3.80.10.10">
    <property type="entry name" value="Ribonuclease Inhibitor"/>
    <property type="match status" value="1"/>
</dbReference>
<dbReference type="Proteomes" id="UP000789739">
    <property type="component" value="Unassembled WGS sequence"/>
</dbReference>
<gene>
    <name evidence="2" type="ORF">PBRASI_LOCUS5824</name>
</gene>
<dbReference type="EMBL" id="CAJVPI010000715">
    <property type="protein sequence ID" value="CAG8565613.1"/>
    <property type="molecule type" value="Genomic_DNA"/>
</dbReference>
<keyword evidence="3" id="KW-1185">Reference proteome</keyword>
<protein>
    <submittedName>
        <fullName evidence="2">815_t:CDS:1</fullName>
    </submittedName>
</protein>
<dbReference type="OrthoDB" id="2367726at2759"/>
<accession>A0A9N9BH35</accession>
<name>A0A9N9BH35_9GLOM</name>
<reference evidence="2" key="1">
    <citation type="submission" date="2021-06" db="EMBL/GenBank/DDBJ databases">
        <authorList>
            <person name="Kallberg Y."/>
            <person name="Tangrot J."/>
            <person name="Rosling A."/>
        </authorList>
    </citation>
    <scope>NUCLEOTIDE SEQUENCE</scope>
    <source>
        <strain evidence="2">BR232B</strain>
    </source>
</reference>
<evidence type="ECO:0000313" key="2">
    <source>
        <dbReference type="EMBL" id="CAG8565613.1"/>
    </source>
</evidence>
<sequence>MSVLRDYCPTCEMMNELHNSHSHVILSFTMFIPCLPQRSRALSQHLPKECLDGIFINFQDDKDTLFNCLFVCRHWCYAAVEILWRRPFSPHFRPNPVGTWEPDYIKQSEKRSRLIEVYIACLGLTEEWRSMNLQIEHSKSLFFNYVALLKEFHLQGLYNSVRDWVDYRQFAKIMRDNEACKDRPKIRSLMKRLIAGESSKKTFRVPSVCTDFSVVEKIVPFLCRKILNHSQALRVLSLDIDRFSRCLELYEEVQHHIPLESLTKITSFEWTVNSPAASTFAKLAETTQNLKTVKIWRLTTYWSKHAGKVMVDTPQLVRLIRSQKRILHFELGWTVIPWNDVLEALNHHSNTLQTIRLKSVTFRWWRNDFALTSCPNLEKIYITSCGLLTEENFRPLMTAIFPKLKEMVFTQTNVPSTIIEALLINCGRTLQRLDFGSSLNFELLLVRAMAECHEIRDFTWYPSCHHNLFIEFLGQQGQLKTIRITDRGAWDSSPLLNHCTLRRLNVYYIK</sequence>
<dbReference type="SUPFAM" id="SSF81383">
    <property type="entry name" value="F-box domain"/>
    <property type="match status" value="1"/>
</dbReference>
<organism evidence="2 3">
    <name type="scientific">Paraglomus brasilianum</name>
    <dbReference type="NCBI Taxonomy" id="144538"/>
    <lineage>
        <taxon>Eukaryota</taxon>
        <taxon>Fungi</taxon>
        <taxon>Fungi incertae sedis</taxon>
        <taxon>Mucoromycota</taxon>
        <taxon>Glomeromycotina</taxon>
        <taxon>Glomeromycetes</taxon>
        <taxon>Paraglomerales</taxon>
        <taxon>Paraglomeraceae</taxon>
        <taxon>Paraglomus</taxon>
    </lineage>
</organism>
<dbReference type="Pfam" id="PF12937">
    <property type="entry name" value="F-box-like"/>
    <property type="match status" value="1"/>
</dbReference>
<dbReference type="InterPro" id="IPR032675">
    <property type="entry name" value="LRR_dom_sf"/>
</dbReference>
<feature type="domain" description="F-box" evidence="1">
    <location>
        <begin position="44"/>
        <end position="88"/>
    </location>
</feature>
<evidence type="ECO:0000313" key="3">
    <source>
        <dbReference type="Proteomes" id="UP000789739"/>
    </source>
</evidence>